<protein>
    <submittedName>
        <fullName evidence="1">Uncharacterized protein</fullName>
    </submittedName>
</protein>
<dbReference type="Proteomes" id="UP001474181">
    <property type="component" value="Unassembled WGS sequence"/>
</dbReference>
<proteinExistence type="predicted"/>
<organism evidence="1 2">
    <name type="scientific">Streptomyces hyaluromycini</name>
    <dbReference type="NCBI Taxonomy" id="1377993"/>
    <lineage>
        <taxon>Bacteria</taxon>
        <taxon>Bacillati</taxon>
        <taxon>Actinomycetota</taxon>
        <taxon>Actinomycetes</taxon>
        <taxon>Kitasatosporales</taxon>
        <taxon>Streptomycetaceae</taxon>
        <taxon>Streptomyces</taxon>
    </lineage>
</organism>
<comment type="caution">
    <text evidence="1">The sequence shown here is derived from an EMBL/GenBank/DDBJ whole genome shotgun (WGS) entry which is preliminary data.</text>
</comment>
<dbReference type="EMBL" id="JBEPEK010000380">
    <property type="protein sequence ID" value="MER7184910.1"/>
    <property type="molecule type" value="Genomic_DNA"/>
</dbReference>
<dbReference type="RefSeq" id="WP_350787403.1">
    <property type="nucleotide sequence ID" value="NZ_JBEPEK010000380.1"/>
</dbReference>
<evidence type="ECO:0000313" key="2">
    <source>
        <dbReference type="Proteomes" id="UP001474181"/>
    </source>
</evidence>
<gene>
    <name evidence="1" type="ORF">ABT404_36510</name>
</gene>
<sequence length="152" mass="16107">MDTELTALAAAGATTFVQQMAADTWAQSRDRIVSFFSRRGDDGGEAGEGNVIGGELEISRRELVAATETGDEQTASDVEAEWRMRLRRVLAADPAAASELTAVLAALKPDSSDRRTQKSVNVHNVISGGVQHETVIQAGNVDSINFGSQSST</sequence>
<name>A0ABV1X7B0_9ACTN</name>
<reference evidence="1 2" key="1">
    <citation type="submission" date="2024-06" db="EMBL/GenBank/DDBJ databases">
        <title>The Natural Products Discovery Center: Release of the First 8490 Sequenced Strains for Exploring Actinobacteria Biosynthetic Diversity.</title>
        <authorList>
            <person name="Kalkreuter E."/>
            <person name="Kautsar S.A."/>
            <person name="Yang D."/>
            <person name="Bader C.D."/>
            <person name="Teijaro C.N."/>
            <person name="Fluegel L."/>
            <person name="Davis C.M."/>
            <person name="Simpson J.R."/>
            <person name="Lauterbach L."/>
            <person name="Steele A.D."/>
            <person name="Gui C."/>
            <person name="Meng S."/>
            <person name="Li G."/>
            <person name="Viehrig K."/>
            <person name="Ye F."/>
            <person name="Su P."/>
            <person name="Kiefer A.F."/>
            <person name="Nichols A."/>
            <person name="Cepeda A.J."/>
            <person name="Yan W."/>
            <person name="Fan B."/>
            <person name="Jiang Y."/>
            <person name="Adhikari A."/>
            <person name="Zheng C.-J."/>
            <person name="Schuster L."/>
            <person name="Cowan T.M."/>
            <person name="Smanski M.J."/>
            <person name="Chevrette M.G."/>
            <person name="De Carvalho L.P.S."/>
            <person name="Shen B."/>
        </authorList>
    </citation>
    <scope>NUCLEOTIDE SEQUENCE [LARGE SCALE GENOMIC DNA]</scope>
    <source>
        <strain evidence="1 2">NPDC000234</strain>
    </source>
</reference>
<accession>A0ABV1X7B0</accession>
<evidence type="ECO:0000313" key="1">
    <source>
        <dbReference type="EMBL" id="MER7184910.1"/>
    </source>
</evidence>
<keyword evidence="2" id="KW-1185">Reference proteome</keyword>